<dbReference type="SUPFAM" id="SSF47113">
    <property type="entry name" value="Histone-fold"/>
    <property type="match status" value="1"/>
</dbReference>
<evidence type="ECO:0000256" key="1">
    <source>
        <dbReference type="ARBA" id="ARBA00004286"/>
    </source>
</evidence>
<protein>
    <submittedName>
        <fullName evidence="8">Histone</fullName>
    </submittedName>
</protein>
<keyword evidence="4" id="KW-0158">Chromosome</keyword>
<dbReference type="InterPro" id="IPR050004">
    <property type="entry name" value="HmfB-like"/>
</dbReference>
<comment type="caution">
    <text evidence="8">The sequence shown here is derived from an EMBL/GenBank/DDBJ whole genome shotgun (WGS) entry which is preliminary data.</text>
</comment>
<dbReference type="InterPro" id="IPR003958">
    <property type="entry name" value="CBFA_NFYB_domain"/>
</dbReference>
<dbReference type="EMBL" id="DTBQ01000120">
    <property type="protein sequence ID" value="HGM46971.1"/>
    <property type="molecule type" value="Genomic_DNA"/>
</dbReference>
<dbReference type="InterPro" id="IPR009072">
    <property type="entry name" value="Histone-fold"/>
</dbReference>
<dbReference type="GO" id="GO:0005694">
    <property type="term" value="C:chromosome"/>
    <property type="evidence" value="ECO:0007669"/>
    <property type="project" value="UniProtKB-SubCell"/>
</dbReference>
<evidence type="ECO:0000256" key="5">
    <source>
        <dbReference type="ARBA" id="ARBA00022490"/>
    </source>
</evidence>
<dbReference type="NCBIfam" id="NF043032">
    <property type="entry name" value="archaea_histone"/>
    <property type="match status" value="1"/>
</dbReference>
<reference evidence="8" key="1">
    <citation type="journal article" date="2020" name="mSystems">
        <title>Genome- and Community-Level Interaction Insights into Carbon Utilization and Element Cycling Functions of Hydrothermarchaeota in Hydrothermal Sediment.</title>
        <authorList>
            <person name="Zhou Z."/>
            <person name="Liu Y."/>
            <person name="Xu W."/>
            <person name="Pan J."/>
            <person name="Luo Z.H."/>
            <person name="Li M."/>
        </authorList>
    </citation>
    <scope>NUCLEOTIDE SEQUENCE</scope>
    <source>
        <strain evidence="8">SpSt-649</strain>
    </source>
</reference>
<dbReference type="InterPro" id="IPR050947">
    <property type="entry name" value="Archaeal_histone_HMF"/>
</dbReference>
<dbReference type="PANTHER" id="PTHR47828">
    <property type="entry name" value="ARCHAEAL HISTONE A"/>
    <property type="match status" value="1"/>
</dbReference>
<dbReference type="Gene3D" id="1.10.20.10">
    <property type="entry name" value="Histone, subunit A"/>
    <property type="match status" value="1"/>
</dbReference>
<name>A0A7C4H946_THEPE</name>
<feature type="domain" description="Transcription factor CBF/NF-Y/archaeal histone" evidence="7">
    <location>
        <begin position="13"/>
        <end position="75"/>
    </location>
</feature>
<dbReference type="GO" id="GO:0003677">
    <property type="term" value="F:DNA binding"/>
    <property type="evidence" value="ECO:0007669"/>
    <property type="project" value="UniProtKB-KW"/>
</dbReference>
<dbReference type="AlphaFoldDB" id="A0A7C4H946"/>
<sequence length="95" mass="10847">MTQKPSSRRKDHEIPLAPLDRILHQAGAERVSEEAAMVLRDFLEKLAREIARESVEASRHAERKTVTEEDVKFAISRVQRVLCANLEIAALTREK</sequence>
<evidence type="ECO:0000256" key="6">
    <source>
        <dbReference type="ARBA" id="ARBA00023125"/>
    </source>
</evidence>
<proteinExistence type="inferred from homology"/>
<dbReference type="PANTHER" id="PTHR47828:SF1">
    <property type="entry name" value="ARCHAEAL HISTONE A"/>
    <property type="match status" value="1"/>
</dbReference>
<evidence type="ECO:0000256" key="2">
    <source>
        <dbReference type="ARBA" id="ARBA00004496"/>
    </source>
</evidence>
<accession>A0A7C4H946</accession>
<evidence type="ECO:0000256" key="4">
    <source>
        <dbReference type="ARBA" id="ARBA00022454"/>
    </source>
</evidence>
<evidence type="ECO:0000313" key="8">
    <source>
        <dbReference type="EMBL" id="HGM46971.1"/>
    </source>
</evidence>
<dbReference type="CDD" id="cd22909">
    <property type="entry name" value="HFD_archaea_histone-like"/>
    <property type="match status" value="1"/>
</dbReference>
<evidence type="ECO:0000256" key="3">
    <source>
        <dbReference type="ARBA" id="ARBA00008264"/>
    </source>
</evidence>
<keyword evidence="6" id="KW-0238">DNA-binding</keyword>
<keyword evidence="5" id="KW-0963">Cytoplasm</keyword>
<dbReference type="GO" id="GO:0005737">
    <property type="term" value="C:cytoplasm"/>
    <property type="evidence" value="ECO:0007669"/>
    <property type="project" value="UniProtKB-SubCell"/>
</dbReference>
<evidence type="ECO:0000259" key="7">
    <source>
        <dbReference type="Pfam" id="PF00808"/>
    </source>
</evidence>
<gene>
    <name evidence="8" type="ORF">ENU21_04390</name>
</gene>
<organism evidence="8">
    <name type="scientific">Thermofilum pendens</name>
    <dbReference type="NCBI Taxonomy" id="2269"/>
    <lineage>
        <taxon>Archaea</taxon>
        <taxon>Thermoproteota</taxon>
        <taxon>Thermoprotei</taxon>
        <taxon>Thermofilales</taxon>
        <taxon>Thermofilaceae</taxon>
        <taxon>Thermofilum</taxon>
    </lineage>
</organism>
<comment type="subcellular location">
    <subcellularLocation>
        <location evidence="1">Chromosome</location>
    </subcellularLocation>
    <subcellularLocation>
        <location evidence="2">Cytoplasm</location>
    </subcellularLocation>
</comment>
<dbReference type="Pfam" id="PF00808">
    <property type="entry name" value="CBFD_NFYB_HMF"/>
    <property type="match status" value="1"/>
</dbReference>
<dbReference type="GO" id="GO:0046982">
    <property type="term" value="F:protein heterodimerization activity"/>
    <property type="evidence" value="ECO:0007669"/>
    <property type="project" value="InterPro"/>
</dbReference>
<comment type="similarity">
    <text evidence="3">Belongs to the archaeal histone HMF family.</text>
</comment>